<comment type="similarity">
    <text evidence="2">Belongs to the ABC transporter superfamily. ABCC family. Conjugate transporter (TC 3.A.1.208) subfamily.</text>
</comment>
<evidence type="ECO:0000256" key="10">
    <source>
        <dbReference type="ARBA" id="ARBA00023180"/>
    </source>
</evidence>
<keyword evidence="3" id="KW-0813">Transport</keyword>
<evidence type="ECO:0000256" key="12">
    <source>
        <dbReference type="SAM" id="Phobius"/>
    </source>
</evidence>
<dbReference type="InterPro" id="IPR027417">
    <property type="entry name" value="P-loop_NTPase"/>
</dbReference>
<feature type="domain" description="ABC transmembrane type-1" evidence="15">
    <location>
        <begin position="945"/>
        <end position="1241"/>
    </location>
</feature>
<evidence type="ECO:0000256" key="4">
    <source>
        <dbReference type="ARBA" id="ARBA00022692"/>
    </source>
</evidence>
<feature type="domain" description="ABC transporter" evidence="14">
    <location>
        <begin position="1275"/>
        <end position="1531"/>
    </location>
</feature>
<feature type="transmembrane region" description="Helical" evidence="12">
    <location>
        <begin position="312"/>
        <end position="331"/>
    </location>
</feature>
<feature type="transmembrane region" description="Helical" evidence="12">
    <location>
        <begin position="1213"/>
        <end position="1233"/>
    </location>
</feature>
<dbReference type="SUPFAM" id="SSF52540">
    <property type="entry name" value="P-loop containing nucleoside triphosphate hydrolases"/>
    <property type="match status" value="2"/>
</dbReference>
<dbReference type="FunFam" id="3.40.50.300:FF:000825">
    <property type="entry name" value="ABC bile acid transporter"/>
    <property type="match status" value="1"/>
</dbReference>
<dbReference type="GO" id="GO:0005737">
    <property type="term" value="C:cytoplasm"/>
    <property type="evidence" value="ECO:0007669"/>
    <property type="project" value="UniProtKB-ARBA"/>
</dbReference>
<keyword evidence="4 12" id="KW-0812">Transmembrane</keyword>
<feature type="transmembrane region" description="Helical" evidence="12">
    <location>
        <begin position="942"/>
        <end position="964"/>
    </location>
</feature>
<evidence type="ECO:0000256" key="7">
    <source>
        <dbReference type="ARBA" id="ARBA00022840"/>
    </source>
</evidence>
<dbReference type="GO" id="GO:0016887">
    <property type="term" value="F:ATP hydrolysis activity"/>
    <property type="evidence" value="ECO:0007669"/>
    <property type="project" value="InterPro"/>
</dbReference>
<dbReference type="OrthoDB" id="6500128at2759"/>
<feature type="compositionally biased region" description="Polar residues" evidence="11">
    <location>
        <begin position="858"/>
        <end position="871"/>
    </location>
</feature>
<dbReference type="CDD" id="cd03250">
    <property type="entry name" value="ABCC_MRP_domain1"/>
    <property type="match status" value="1"/>
</dbReference>
<keyword evidence="5" id="KW-0677">Repeat</keyword>
<dbReference type="PROSITE" id="PS50929">
    <property type="entry name" value="ABC_TM1F"/>
    <property type="match status" value="2"/>
</dbReference>
<dbReference type="Gene3D" id="3.40.50.300">
    <property type="entry name" value="P-loop containing nucleotide triphosphate hydrolases"/>
    <property type="match status" value="2"/>
</dbReference>
<dbReference type="InterPro" id="IPR050173">
    <property type="entry name" value="ABC_transporter_C-like"/>
</dbReference>
<dbReference type="Gene3D" id="1.20.1560.10">
    <property type="entry name" value="ABC transporter type 1, transmembrane domain"/>
    <property type="match status" value="2"/>
</dbReference>
<dbReference type="InterPro" id="IPR003593">
    <property type="entry name" value="AAA+_ATPase"/>
</dbReference>
<keyword evidence="13" id="KW-0732">Signal</keyword>
<feature type="transmembrane region" description="Helical" evidence="12">
    <location>
        <begin position="421"/>
        <end position="443"/>
    </location>
</feature>
<feature type="transmembrane region" description="Helical" evidence="12">
    <location>
        <begin position="449"/>
        <end position="470"/>
    </location>
</feature>
<gene>
    <name evidence="16" type="ORF">BDV26DRAFT_277494</name>
</gene>
<feature type="transmembrane region" description="Helical" evidence="12">
    <location>
        <begin position="276"/>
        <end position="300"/>
    </location>
</feature>
<keyword evidence="7" id="KW-0067">ATP-binding</keyword>
<feature type="transmembrane region" description="Helical" evidence="12">
    <location>
        <begin position="1185"/>
        <end position="1207"/>
    </location>
</feature>
<accession>A0A5N7BP77</accession>
<keyword evidence="8 12" id="KW-1133">Transmembrane helix</keyword>
<evidence type="ECO:0000256" key="6">
    <source>
        <dbReference type="ARBA" id="ARBA00022741"/>
    </source>
</evidence>
<dbReference type="InterPro" id="IPR003439">
    <property type="entry name" value="ABC_transporter-like_ATP-bd"/>
</dbReference>
<keyword evidence="16" id="KW-0378">Hydrolase</keyword>
<feature type="transmembrane region" description="Helical" evidence="12">
    <location>
        <begin position="1002"/>
        <end position="1022"/>
    </location>
</feature>
<dbReference type="PANTHER" id="PTHR24223">
    <property type="entry name" value="ATP-BINDING CASSETTE SUB-FAMILY C"/>
    <property type="match status" value="1"/>
</dbReference>
<evidence type="ECO:0000259" key="15">
    <source>
        <dbReference type="PROSITE" id="PS50929"/>
    </source>
</evidence>
<evidence type="ECO:0000256" key="2">
    <source>
        <dbReference type="ARBA" id="ARBA00009726"/>
    </source>
</evidence>
<feature type="transmembrane region" description="Helical" evidence="12">
    <location>
        <begin position="105"/>
        <end position="125"/>
    </location>
</feature>
<dbReference type="SUPFAM" id="SSF90123">
    <property type="entry name" value="ABC transporter transmembrane region"/>
    <property type="match status" value="2"/>
</dbReference>
<evidence type="ECO:0000256" key="13">
    <source>
        <dbReference type="SAM" id="SignalP"/>
    </source>
</evidence>
<evidence type="ECO:0000256" key="8">
    <source>
        <dbReference type="ARBA" id="ARBA00022989"/>
    </source>
</evidence>
<name>A0A5N7BP77_9EURO</name>
<dbReference type="FunFam" id="3.40.50.300:FF:000610">
    <property type="entry name" value="Multidrug resistance-associated ABC transporter"/>
    <property type="match status" value="1"/>
</dbReference>
<feature type="transmembrane region" description="Helical" evidence="12">
    <location>
        <begin position="518"/>
        <end position="537"/>
    </location>
</feature>
<reference evidence="16 17" key="1">
    <citation type="submission" date="2019-04" db="EMBL/GenBank/DDBJ databases">
        <title>Friends and foes A comparative genomics studyof 23 Aspergillus species from section Flavi.</title>
        <authorList>
            <consortium name="DOE Joint Genome Institute"/>
            <person name="Kjaerbolling I."/>
            <person name="Vesth T."/>
            <person name="Frisvad J.C."/>
            <person name="Nybo J.L."/>
            <person name="Theobald S."/>
            <person name="Kildgaard S."/>
            <person name="Isbrandt T."/>
            <person name="Kuo A."/>
            <person name="Sato A."/>
            <person name="Lyhne E.K."/>
            <person name="Kogle M.E."/>
            <person name="Wiebenga A."/>
            <person name="Kun R.S."/>
            <person name="Lubbers R.J."/>
            <person name="Makela M.R."/>
            <person name="Barry K."/>
            <person name="Chovatia M."/>
            <person name="Clum A."/>
            <person name="Daum C."/>
            <person name="Haridas S."/>
            <person name="He G."/>
            <person name="LaButti K."/>
            <person name="Lipzen A."/>
            <person name="Mondo S."/>
            <person name="Riley R."/>
            <person name="Salamov A."/>
            <person name="Simmons B.A."/>
            <person name="Magnuson J.K."/>
            <person name="Henrissat B."/>
            <person name="Mortensen U.H."/>
            <person name="Larsen T.O."/>
            <person name="Devries R.P."/>
            <person name="Grigoriev I.V."/>
            <person name="Machida M."/>
            <person name="Baker S.E."/>
            <person name="Andersen M.R."/>
        </authorList>
    </citation>
    <scope>NUCLEOTIDE SEQUENCE [LARGE SCALE GENOMIC DNA]</scope>
    <source>
        <strain evidence="16 17">IBT 29228</strain>
    </source>
</reference>
<feature type="transmembrane region" description="Helical" evidence="12">
    <location>
        <begin position="137"/>
        <end position="158"/>
    </location>
</feature>
<dbReference type="InterPro" id="IPR036640">
    <property type="entry name" value="ABC1_TM_sf"/>
</dbReference>
<protein>
    <submittedName>
        <fullName evidence="16">P-loop containing nucleoside triphosphate hydrolase protein</fullName>
    </submittedName>
</protein>
<comment type="subcellular location">
    <subcellularLocation>
        <location evidence="1">Membrane</location>
        <topology evidence="1">Multi-pass membrane protein</topology>
    </subcellularLocation>
</comment>
<feature type="transmembrane region" description="Helical" evidence="12">
    <location>
        <begin position="170"/>
        <end position="192"/>
    </location>
</feature>
<keyword evidence="10" id="KW-0325">Glycoprotein</keyword>
<dbReference type="CDD" id="cd18596">
    <property type="entry name" value="ABC_6TM_VMR1_D1_like"/>
    <property type="match status" value="1"/>
</dbReference>
<keyword evidence="6" id="KW-0547">Nucleotide-binding</keyword>
<sequence>MPLGLEAQSLIAGFVALALAGLDTVPAIRSIVARVRHVSSHQDHPTLAKTAYLDEDGEATEGSLQAFSDLVQRLVILLSSVCGFLTTLALGILTTTRYSNNGMAFAWQPFSIWSLLSLQAIAFFTEPRPTERFKMGQFAFVGSLLAIFFTGVNIYLAWPLHESLVRDQVWACLTIVHLASAALRGLFCILLPRRPDVFRDGQEVDRELTVTALGRYTFSWANCLLDYAIKNRSLTLGDLPILRAEKCAELLHRNFEAAKGSRKLWQALVIVHWRPLLLQFFLTLAVGILSFSPQMVLFNILTLLESRGRSDWSPLLPAAWVIALGGLMLLHSLFEAWLLWAVCSKLFVPIYVELSAIIFAKSMRCKDIKHTKPTTGGEGDPNGFAVEVGGDQQGAVLEKSRQSTINLAAVDARRISDFTSYAYLIPSATVKVSIGCGLLINILGWRSALAGMAVSLLITPLNAFVAKKYANSQGTLMRLRDQKIATVTELLQGIRQIKFSGLEKRWQRRIEQAREKELAALWTSFMYDLGLMGVWILGPVGLSAVSLTVYAVLHGGLTASVAFTAISIFGSLEISLAILPEIISKGLDAKVSAARIDAYMATQEKTVNTIPADDIVFESANVAWPTAGTQDVAEHGRFVLRDLNLKFPKKGLSVICGRTGSGKTLLLSSILGECDILSGIIKVPVPPPVEERCDDRATTANWLVESAIAYVSQVPWIENATIRDNILFGLPYNETRYRQVIFACALQKDLDMLPDGESTDIGPNGVNLSGGQRWRLSFARALYSRAEILIMDDIFSALDAQTGRHVYEHALVGELSEGRTRILATHHTALCLPKTDYLVMLENGSVKYADAVGEHGSPSDQDQGESHNAITDGSVIGPKQTVPQKAHESTSHQQAGGSANGGKVVHPKRSLHKKFVEDEKREVGSVQLSFYTTYLTMGGHPLFWIFTILVFFCYASLMVGRGWWVKVWTGSADANQDYLQMLRQSKAQTISASDNYDLEMYMSVYIGICVLACTIGIGRFYFMLSGSIHASRNLFNRLTYVVLRAPLRWLDTVPLGRILNRFTSDFHMIDSSIPYELGFFCSQVLDVCGIVLTGVLVSPLAIVIAGILLTICLTLSRKYLAGAREIKRLESTAKSPIFDQFGVSLAGLTTIRAFSKSDTFIKNMYSKINAHAQAWWTMWLFNRWLAIRMSFIGAVFSTCTAALVVSLPDISAPLAGLALSFAFLFNTTVSLALRQYANIEMNMNAIERVVEYTKIETEPQGGVDAPAAWPTEGRLEVNNLVVGYAPDLPPVLRGLSFVVESSQRVGVVGRTGASKSSLTLALFRLLEARQGQILIDGLDISKIKLHDLRSRLAIIPQDPVLFSGTVRFNLDPFDEYSDTELYDALARVHLISGSSANAAAAHQRSQPPTVPNVQGSVLTSLDGSISEGGLNLSQGQRQLLCLARAILSRPKIMVLDEATSAVDRETDALIQQSLRAEFGRNATTLLVIAHRLSSIADFDRVLVLDAGKAVEFGAPKDLMNIENGVFRNLVNHSGERDVLERVILG</sequence>
<dbReference type="PROSITE" id="PS00211">
    <property type="entry name" value="ABC_TRANSPORTER_1"/>
    <property type="match status" value="1"/>
</dbReference>
<keyword evidence="9 12" id="KW-0472">Membrane</keyword>
<evidence type="ECO:0000256" key="3">
    <source>
        <dbReference type="ARBA" id="ARBA00022448"/>
    </source>
</evidence>
<dbReference type="Pfam" id="PF00005">
    <property type="entry name" value="ABC_tran"/>
    <property type="match status" value="2"/>
</dbReference>
<feature type="signal peptide" evidence="13">
    <location>
        <begin position="1"/>
        <end position="20"/>
    </location>
</feature>
<evidence type="ECO:0000256" key="5">
    <source>
        <dbReference type="ARBA" id="ARBA00022737"/>
    </source>
</evidence>
<evidence type="ECO:0000256" key="11">
    <source>
        <dbReference type="SAM" id="MobiDB-lite"/>
    </source>
</evidence>
<dbReference type="GO" id="GO:0005524">
    <property type="term" value="F:ATP binding"/>
    <property type="evidence" value="ECO:0007669"/>
    <property type="project" value="UniProtKB-KW"/>
</dbReference>
<dbReference type="CDD" id="cd03244">
    <property type="entry name" value="ABCC_MRP_domain2"/>
    <property type="match status" value="1"/>
</dbReference>
<dbReference type="Proteomes" id="UP000326198">
    <property type="component" value="Unassembled WGS sequence"/>
</dbReference>
<dbReference type="SMART" id="SM00382">
    <property type="entry name" value="AAA"/>
    <property type="match status" value="2"/>
</dbReference>
<dbReference type="CDD" id="cd18604">
    <property type="entry name" value="ABC_6TM_VMR1_D2_like"/>
    <property type="match status" value="1"/>
</dbReference>
<proteinExistence type="inferred from homology"/>
<dbReference type="EMBL" id="ML736156">
    <property type="protein sequence ID" value="KAE8383307.1"/>
    <property type="molecule type" value="Genomic_DNA"/>
</dbReference>
<dbReference type="PANTHER" id="PTHR24223:SF456">
    <property type="entry name" value="MULTIDRUG RESISTANCE-ASSOCIATED PROTEIN LETHAL(2)03659"/>
    <property type="match status" value="1"/>
</dbReference>
<feature type="transmembrane region" description="Helical" evidence="12">
    <location>
        <begin position="557"/>
        <end position="579"/>
    </location>
</feature>
<keyword evidence="17" id="KW-1185">Reference proteome</keyword>
<dbReference type="InterPro" id="IPR011527">
    <property type="entry name" value="ABC1_TM_dom"/>
</dbReference>
<feature type="region of interest" description="Disordered" evidence="11">
    <location>
        <begin position="851"/>
        <end position="907"/>
    </location>
</feature>
<feature type="chain" id="PRO_5025023624" evidence="13">
    <location>
        <begin position="21"/>
        <end position="1545"/>
    </location>
</feature>
<evidence type="ECO:0000259" key="14">
    <source>
        <dbReference type="PROSITE" id="PS50893"/>
    </source>
</evidence>
<dbReference type="InterPro" id="IPR017871">
    <property type="entry name" value="ABC_transporter-like_CS"/>
</dbReference>
<evidence type="ECO:0000256" key="1">
    <source>
        <dbReference type="ARBA" id="ARBA00004141"/>
    </source>
</evidence>
<evidence type="ECO:0000313" key="17">
    <source>
        <dbReference type="Proteomes" id="UP000326198"/>
    </source>
</evidence>
<evidence type="ECO:0000313" key="16">
    <source>
        <dbReference type="EMBL" id="KAE8383307.1"/>
    </source>
</evidence>
<dbReference type="GO" id="GO:0140359">
    <property type="term" value="F:ABC-type transporter activity"/>
    <property type="evidence" value="ECO:0007669"/>
    <property type="project" value="InterPro"/>
</dbReference>
<feature type="transmembrane region" description="Helical" evidence="12">
    <location>
        <begin position="74"/>
        <end position="93"/>
    </location>
</feature>
<feature type="domain" description="ABC transporter" evidence="14">
    <location>
        <begin position="610"/>
        <end position="868"/>
    </location>
</feature>
<evidence type="ECO:0000256" key="9">
    <source>
        <dbReference type="ARBA" id="ARBA00023136"/>
    </source>
</evidence>
<dbReference type="Pfam" id="PF00664">
    <property type="entry name" value="ABC_membrane"/>
    <property type="match status" value="2"/>
</dbReference>
<organism evidence="16 17">
    <name type="scientific">Aspergillus bertholletiae</name>
    <dbReference type="NCBI Taxonomy" id="1226010"/>
    <lineage>
        <taxon>Eukaryota</taxon>
        <taxon>Fungi</taxon>
        <taxon>Dikarya</taxon>
        <taxon>Ascomycota</taxon>
        <taxon>Pezizomycotina</taxon>
        <taxon>Eurotiomycetes</taxon>
        <taxon>Eurotiomycetidae</taxon>
        <taxon>Eurotiales</taxon>
        <taxon>Aspergillaceae</taxon>
        <taxon>Aspergillus</taxon>
        <taxon>Aspergillus subgen. Circumdati</taxon>
    </lineage>
</organism>
<dbReference type="FunFam" id="1.20.1560.10:FF:000013">
    <property type="entry name" value="ABC transporter C family member 2"/>
    <property type="match status" value="1"/>
</dbReference>
<feature type="domain" description="ABC transmembrane type-1" evidence="15">
    <location>
        <begin position="405"/>
        <end position="588"/>
    </location>
</feature>
<dbReference type="PROSITE" id="PS50893">
    <property type="entry name" value="ABC_TRANSPORTER_2"/>
    <property type="match status" value="2"/>
</dbReference>
<dbReference type="GO" id="GO:0016020">
    <property type="term" value="C:membrane"/>
    <property type="evidence" value="ECO:0007669"/>
    <property type="project" value="UniProtKB-SubCell"/>
</dbReference>